<comment type="caution">
    <text evidence="2">The sequence shown here is derived from an EMBL/GenBank/DDBJ whole genome shotgun (WGS) entry which is preliminary data.</text>
</comment>
<dbReference type="InterPro" id="IPR000073">
    <property type="entry name" value="AB_hydrolase_1"/>
</dbReference>
<reference evidence="2 3" key="1">
    <citation type="submission" date="2024-04" db="EMBL/GenBank/DDBJ databases">
        <title>WGS of bacteria from Torrens River.</title>
        <authorList>
            <person name="Wyrsch E.R."/>
            <person name="Drigo B."/>
        </authorList>
    </citation>
    <scope>NUCLEOTIDE SEQUENCE [LARGE SCALE GENOMIC DNA]</scope>
    <source>
        <strain evidence="2 3">TWI391</strain>
    </source>
</reference>
<dbReference type="PANTHER" id="PTHR46331:SF2">
    <property type="entry name" value="VALACYCLOVIR HYDROLASE"/>
    <property type="match status" value="1"/>
</dbReference>
<dbReference type="GO" id="GO:0016787">
    <property type="term" value="F:hydrolase activity"/>
    <property type="evidence" value="ECO:0007669"/>
    <property type="project" value="UniProtKB-KW"/>
</dbReference>
<accession>A0ABV0BSS3</accession>
<dbReference type="RefSeq" id="WP_183912412.1">
    <property type="nucleotide sequence ID" value="NZ_JBDJLH010000002.1"/>
</dbReference>
<evidence type="ECO:0000259" key="1">
    <source>
        <dbReference type="Pfam" id="PF00561"/>
    </source>
</evidence>
<evidence type="ECO:0000313" key="2">
    <source>
        <dbReference type="EMBL" id="MEN5377826.1"/>
    </source>
</evidence>
<dbReference type="Pfam" id="PF00561">
    <property type="entry name" value="Abhydrolase_1"/>
    <property type="match status" value="1"/>
</dbReference>
<dbReference type="EMBL" id="JBDJNQ010000004">
    <property type="protein sequence ID" value="MEN5377826.1"/>
    <property type="molecule type" value="Genomic_DNA"/>
</dbReference>
<dbReference type="SUPFAM" id="SSF53474">
    <property type="entry name" value="alpha/beta-Hydrolases"/>
    <property type="match status" value="1"/>
</dbReference>
<dbReference type="Gene3D" id="3.40.50.1820">
    <property type="entry name" value="alpha/beta hydrolase"/>
    <property type="match status" value="1"/>
</dbReference>
<name>A0ABV0BSS3_9SPHI</name>
<dbReference type="Proteomes" id="UP001409291">
    <property type="component" value="Unassembled WGS sequence"/>
</dbReference>
<dbReference type="PANTHER" id="PTHR46331">
    <property type="entry name" value="VALACYCLOVIR HYDROLASE"/>
    <property type="match status" value="1"/>
</dbReference>
<dbReference type="InterPro" id="IPR029058">
    <property type="entry name" value="AB_hydrolase_fold"/>
</dbReference>
<keyword evidence="2" id="KW-0378">Hydrolase</keyword>
<gene>
    <name evidence="2" type="ORF">ABE541_11170</name>
</gene>
<keyword evidence="3" id="KW-1185">Reference proteome</keyword>
<proteinExistence type="predicted"/>
<evidence type="ECO:0000313" key="3">
    <source>
        <dbReference type="Proteomes" id="UP001409291"/>
    </source>
</evidence>
<protein>
    <submittedName>
        <fullName evidence="2">Alpha/beta hydrolase</fullName>
    </submittedName>
</protein>
<feature type="domain" description="AB hydrolase-1" evidence="1">
    <location>
        <begin position="26"/>
        <end position="133"/>
    </location>
</feature>
<organism evidence="2 3">
    <name type="scientific">Sphingobacterium kitahiroshimense</name>
    <dbReference type="NCBI Taxonomy" id="470446"/>
    <lineage>
        <taxon>Bacteria</taxon>
        <taxon>Pseudomonadati</taxon>
        <taxon>Bacteroidota</taxon>
        <taxon>Sphingobacteriia</taxon>
        <taxon>Sphingobacteriales</taxon>
        <taxon>Sphingobacteriaceae</taxon>
        <taxon>Sphingobacterium</taxon>
    </lineage>
</organism>
<sequence>MEAHVTGYLEVNGIRLYHEIYGAGEPLVLIHGGAGSIQFDFRETIIRLQERFLLIGIDLQNHGRSDHREEPETFEQDAKDIVALLDLLGIPKASFFGFSNGATTALEIAKIYPDRVVKIVAASGVYKRNGLIPGFFQAMEQATIDNMPTYLKENFLKLNSNIDELHNMFQKDSQRMIHFEDWKDRDMQHIKNPVLLIYGDRDVVTVTHAATICQLLPDARLCILPATHGGYMMADESGIVDEELITFTVLQIARFLE</sequence>